<evidence type="ECO:0000259" key="8">
    <source>
        <dbReference type="PROSITE" id="PS50928"/>
    </source>
</evidence>
<keyword evidence="2 7" id="KW-0813">Transport</keyword>
<keyword evidence="4 7" id="KW-0812">Transmembrane</keyword>
<dbReference type="STRING" id="349163.Acry_2731"/>
<comment type="subcellular location">
    <subcellularLocation>
        <location evidence="1 7">Cell membrane</location>
        <topology evidence="1 7">Multi-pass membrane protein</topology>
    </subcellularLocation>
</comment>
<comment type="similarity">
    <text evidence="7">Belongs to the binding-protein-dependent transport system permease family.</text>
</comment>
<feature type="transmembrane region" description="Helical" evidence="7">
    <location>
        <begin position="12"/>
        <end position="31"/>
    </location>
</feature>
<feature type="transmembrane region" description="Helical" evidence="7">
    <location>
        <begin position="237"/>
        <end position="255"/>
    </location>
</feature>
<protein>
    <submittedName>
        <fullName evidence="9">Binding-protein-dependent transport systems inner membrane component</fullName>
    </submittedName>
</protein>
<evidence type="ECO:0000256" key="6">
    <source>
        <dbReference type="ARBA" id="ARBA00023136"/>
    </source>
</evidence>
<gene>
    <name evidence="9" type="ordered locus">Acry_2731</name>
</gene>
<feature type="transmembrane region" description="Helical" evidence="7">
    <location>
        <begin position="110"/>
        <end position="135"/>
    </location>
</feature>
<dbReference type="CDD" id="cd06261">
    <property type="entry name" value="TM_PBP2"/>
    <property type="match status" value="1"/>
</dbReference>
<evidence type="ECO:0000313" key="10">
    <source>
        <dbReference type="Proteomes" id="UP000000245"/>
    </source>
</evidence>
<feature type="transmembrane region" description="Helical" evidence="7">
    <location>
        <begin position="82"/>
        <end position="103"/>
    </location>
</feature>
<dbReference type="PANTHER" id="PTHR30151:SF0">
    <property type="entry name" value="ABC TRANSPORTER PERMEASE PROTEIN MJ0413-RELATED"/>
    <property type="match status" value="1"/>
</dbReference>
<evidence type="ECO:0000313" key="9">
    <source>
        <dbReference type="EMBL" id="ABQ31922.1"/>
    </source>
</evidence>
<dbReference type="RefSeq" id="WP_012040268.1">
    <property type="nucleotide sequence ID" value="NC_009484.1"/>
</dbReference>
<keyword evidence="5 7" id="KW-1133">Transmembrane helix</keyword>
<dbReference type="InterPro" id="IPR000515">
    <property type="entry name" value="MetI-like"/>
</dbReference>
<accession>A5G240</accession>
<dbReference type="Pfam" id="PF00528">
    <property type="entry name" value="BPD_transp_1"/>
    <property type="match status" value="1"/>
</dbReference>
<dbReference type="HOGENOM" id="CLU_046113_1_0_5"/>
<dbReference type="Gene3D" id="1.10.3720.10">
    <property type="entry name" value="MetI-like"/>
    <property type="match status" value="1"/>
</dbReference>
<dbReference type="Proteomes" id="UP000000245">
    <property type="component" value="Chromosome"/>
</dbReference>
<evidence type="ECO:0000256" key="2">
    <source>
        <dbReference type="ARBA" id="ARBA00022448"/>
    </source>
</evidence>
<dbReference type="eggNOG" id="COG0600">
    <property type="taxonomic scope" value="Bacteria"/>
</dbReference>
<organism evidence="9 10">
    <name type="scientific">Acidiphilium cryptum (strain JF-5)</name>
    <dbReference type="NCBI Taxonomy" id="349163"/>
    <lineage>
        <taxon>Bacteria</taxon>
        <taxon>Pseudomonadati</taxon>
        <taxon>Pseudomonadota</taxon>
        <taxon>Alphaproteobacteria</taxon>
        <taxon>Acetobacterales</taxon>
        <taxon>Acidocellaceae</taxon>
        <taxon>Acidiphilium</taxon>
    </lineage>
</organism>
<reference evidence="9 10" key="1">
    <citation type="submission" date="2007-05" db="EMBL/GenBank/DDBJ databases">
        <title>Complete sequence of chromosome of Acidiphilium cryptum JF-5.</title>
        <authorList>
            <consortium name="US DOE Joint Genome Institute"/>
            <person name="Copeland A."/>
            <person name="Lucas S."/>
            <person name="Lapidus A."/>
            <person name="Barry K."/>
            <person name="Detter J.C."/>
            <person name="Glavina del Rio T."/>
            <person name="Hammon N."/>
            <person name="Israni S."/>
            <person name="Dalin E."/>
            <person name="Tice H."/>
            <person name="Pitluck S."/>
            <person name="Sims D."/>
            <person name="Brettin T."/>
            <person name="Bruce D."/>
            <person name="Han C."/>
            <person name="Schmutz J."/>
            <person name="Larimer F."/>
            <person name="Land M."/>
            <person name="Hauser L."/>
            <person name="Kyrpides N."/>
            <person name="Kim E."/>
            <person name="Magnuson T."/>
            <person name="Richardson P."/>
        </authorList>
    </citation>
    <scope>NUCLEOTIDE SEQUENCE [LARGE SCALE GENOMIC DNA]</scope>
    <source>
        <strain evidence="9 10">JF-5</strain>
    </source>
</reference>
<keyword evidence="3" id="KW-1003">Cell membrane</keyword>
<dbReference type="GO" id="GO:0055085">
    <property type="term" value="P:transmembrane transport"/>
    <property type="evidence" value="ECO:0007669"/>
    <property type="project" value="InterPro"/>
</dbReference>
<dbReference type="InterPro" id="IPR035906">
    <property type="entry name" value="MetI-like_sf"/>
</dbReference>
<evidence type="ECO:0000256" key="7">
    <source>
        <dbReference type="RuleBase" id="RU363032"/>
    </source>
</evidence>
<evidence type="ECO:0000256" key="3">
    <source>
        <dbReference type="ARBA" id="ARBA00022475"/>
    </source>
</evidence>
<evidence type="ECO:0000256" key="5">
    <source>
        <dbReference type="ARBA" id="ARBA00022989"/>
    </source>
</evidence>
<keyword evidence="10" id="KW-1185">Reference proteome</keyword>
<dbReference type="EMBL" id="CP000697">
    <property type="protein sequence ID" value="ABQ31922.1"/>
    <property type="molecule type" value="Genomic_DNA"/>
</dbReference>
<dbReference type="PROSITE" id="PS50928">
    <property type="entry name" value="ABC_TM1"/>
    <property type="match status" value="1"/>
</dbReference>
<keyword evidence="6 7" id="KW-0472">Membrane</keyword>
<name>A5G240_ACICJ</name>
<evidence type="ECO:0000256" key="1">
    <source>
        <dbReference type="ARBA" id="ARBA00004651"/>
    </source>
</evidence>
<dbReference type="PANTHER" id="PTHR30151">
    <property type="entry name" value="ALKANE SULFONATE ABC TRANSPORTER-RELATED, MEMBRANE SUBUNIT"/>
    <property type="match status" value="1"/>
</dbReference>
<dbReference type="KEGG" id="acr:Acry_2731"/>
<dbReference type="AlphaFoldDB" id="A5G240"/>
<feature type="domain" description="ABC transmembrane type-1" evidence="8">
    <location>
        <begin position="79"/>
        <end position="259"/>
    </location>
</feature>
<dbReference type="GO" id="GO:0005886">
    <property type="term" value="C:plasma membrane"/>
    <property type="evidence" value="ECO:0007669"/>
    <property type="project" value="UniProtKB-SubCell"/>
</dbReference>
<dbReference type="SUPFAM" id="SSF161098">
    <property type="entry name" value="MetI-like"/>
    <property type="match status" value="1"/>
</dbReference>
<sequence>MRVINRHPRPGSGRVLMLLPFLLVGLGYIVVSTMRHEVNPSDKVLPTLAQMAAGMREMALTRDMATGQYPLLADTLASLRRILSGLAIATAISFGLGILVGMVPYLRKLLLPFITAFSMVPPLAVLPILFIIAGIGETAKVALIVIGTAPYIVRDLVLRVEELPRAQMIKAQTLGASSWQIALRVVVPQMAPRLIDSLRLSLGPAWLYLISAEAIAAQDGLGYRIFLVRRYFAMDIIIPYVLWITLLAVVFDAALRLAQAKAFPWFAGAARS</sequence>
<evidence type="ECO:0000256" key="4">
    <source>
        <dbReference type="ARBA" id="ARBA00022692"/>
    </source>
</evidence>
<proteinExistence type="inferred from homology"/>